<keyword evidence="4" id="KW-0804">Transcription</keyword>
<dbReference type="PROSITE" id="PS50977">
    <property type="entry name" value="HTH_TETR_2"/>
    <property type="match status" value="1"/>
</dbReference>
<dbReference type="InterPro" id="IPR036271">
    <property type="entry name" value="Tet_transcr_reg_TetR-rel_C_sf"/>
</dbReference>
<dbReference type="Gene3D" id="1.10.10.60">
    <property type="entry name" value="Homeodomain-like"/>
    <property type="match status" value="1"/>
</dbReference>
<keyword evidence="3 5" id="KW-0238">DNA-binding</keyword>
<dbReference type="GO" id="GO:0003700">
    <property type="term" value="F:DNA-binding transcription factor activity"/>
    <property type="evidence" value="ECO:0007669"/>
    <property type="project" value="TreeGrafter"/>
</dbReference>
<dbReference type="Proteomes" id="UP000010467">
    <property type="component" value="Chromosome"/>
</dbReference>
<dbReference type="PANTHER" id="PTHR30055:SF175">
    <property type="entry name" value="HTH-TYPE TRANSCRIPTIONAL REPRESSOR KSTR2"/>
    <property type="match status" value="1"/>
</dbReference>
<dbReference type="InterPro" id="IPR050109">
    <property type="entry name" value="HTH-type_TetR-like_transc_reg"/>
</dbReference>
<dbReference type="eggNOG" id="COG1309">
    <property type="taxonomic scope" value="Bacteria"/>
</dbReference>
<dbReference type="InterPro" id="IPR001647">
    <property type="entry name" value="HTH_TetR"/>
</dbReference>
<reference evidence="8" key="1">
    <citation type="submission" date="2012-03" db="EMBL/GenBank/DDBJ databases">
        <title>Complete sequence of chromosome of Deinococcus peraridilitoris DSM 19664.</title>
        <authorList>
            <person name="Lucas S."/>
            <person name="Copeland A."/>
            <person name="Lapidus A."/>
            <person name="Glavina del Rio T."/>
            <person name="Dalin E."/>
            <person name="Tice H."/>
            <person name="Bruce D."/>
            <person name="Goodwin L."/>
            <person name="Pitluck S."/>
            <person name="Peters L."/>
            <person name="Mikhailova N."/>
            <person name="Lu M."/>
            <person name="Kyrpides N."/>
            <person name="Mavromatis K."/>
            <person name="Ivanova N."/>
            <person name="Brettin T."/>
            <person name="Detter J.C."/>
            <person name="Han C."/>
            <person name="Larimer F."/>
            <person name="Land M."/>
            <person name="Hauser L."/>
            <person name="Markowitz V."/>
            <person name="Cheng J.-F."/>
            <person name="Hugenholtz P."/>
            <person name="Woyke T."/>
            <person name="Wu D."/>
            <person name="Pukall R."/>
            <person name="Steenblock K."/>
            <person name="Brambilla E."/>
            <person name="Klenk H.-P."/>
            <person name="Eisen J.A."/>
        </authorList>
    </citation>
    <scope>NUCLEOTIDE SEQUENCE [LARGE SCALE GENOMIC DNA]</scope>
    <source>
        <strain evidence="8">DSM 19664 / LMG 22246 / CIP 109416 / KR-200</strain>
    </source>
</reference>
<dbReference type="Pfam" id="PF17932">
    <property type="entry name" value="TetR_C_24"/>
    <property type="match status" value="1"/>
</dbReference>
<protein>
    <submittedName>
        <fullName evidence="7">Transcriptional regulator</fullName>
    </submittedName>
</protein>
<keyword evidence="8" id="KW-1185">Reference proteome</keyword>
<evidence type="ECO:0000256" key="4">
    <source>
        <dbReference type="ARBA" id="ARBA00023163"/>
    </source>
</evidence>
<proteinExistence type="predicted"/>
<dbReference type="Pfam" id="PF00440">
    <property type="entry name" value="TetR_N"/>
    <property type="match status" value="1"/>
</dbReference>
<gene>
    <name evidence="7" type="ordered locus">Deipe_0817</name>
</gene>
<keyword evidence="2" id="KW-0805">Transcription regulation</keyword>
<accession>K9ZZM4</accession>
<dbReference type="PANTHER" id="PTHR30055">
    <property type="entry name" value="HTH-TYPE TRANSCRIPTIONAL REGULATOR RUTR"/>
    <property type="match status" value="1"/>
</dbReference>
<dbReference type="GO" id="GO:0000976">
    <property type="term" value="F:transcription cis-regulatory region binding"/>
    <property type="evidence" value="ECO:0007669"/>
    <property type="project" value="TreeGrafter"/>
</dbReference>
<evidence type="ECO:0000256" key="5">
    <source>
        <dbReference type="PROSITE-ProRule" id="PRU00335"/>
    </source>
</evidence>
<evidence type="ECO:0000259" key="6">
    <source>
        <dbReference type="PROSITE" id="PS50977"/>
    </source>
</evidence>
<evidence type="ECO:0000256" key="2">
    <source>
        <dbReference type="ARBA" id="ARBA00023015"/>
    </source>
</evidence>
<dbReference type="HOGENOM" id="CLU_069356_12_4_0"/>
<dbReference type="EMBL" id="CP003382">
    <property type="protein sequence ID" value="AFZ66392.1"/>
    <property type="molecule type" value="Genomic_DNA"/>
</dbReference>
<dbReference type="AlphaFoldDB" id="K9ZZM4"/>
<evidence type="ECO:0000313" key="8">
    <source>
        <dbReference type="Proteomes" id="UP000010467"/>
    </source>
</evidence>
<evidence type="ECO:0000313" key="7">
    <source>
        <dbReference type="EMBL" id="AFZ66392.1"/>
    </source>
</evidence>
<organism evidence="7 8">
    <name type="scientific">Deinococcus peraridilitoris (strain DSM 19664 / LMG 22246 / CIP 109416 / KR-200)</name>
    <dbReference type="NCBI Taxonomy" id="937777"/>
    <lineage>
        <taxon>Bacteria</taxon>
        <taxon>Thermotogati</taxon>
        <taxon>Deinococcota</taxon>
        <taxon>Deinococci</taxon>
        <taxon>Deinococcales</taxon>
        <taxon>Deinococcaceae</taxon>
        <taxon>Deinococcus</taxon>
    </lineage>
</organism>
<dbReference type="SUPFAM" id="SSF46689">
    <property type="entry name" value="Homeodomain-like"/>
    <property type="match status" value="1"/>
</dbReference>
<dbReference type="PATRIC" id="fig|937777.3.peg.823"/>
<evidence type="ECO:0000256" key="1">
    <source>
        <dbReference type="ARBA" id="ARBA00022491"/>
    </source>
</evidence>
<feature type="domain" description="HTH tetR-type" evidence="6">
    <location>
        <begin position="5"/>
        <end position="65"/>
    </location>
</feature>
<dbReference type="InterPro" id="IPR041490">
    <property type="entry name" value="KstR2_TetR_C"/>
</dbReference>
<feature type="DNA-binding region" description="H-T-H motif" evidence="5">
    <location>
        <begin position="28"/>
        <end position="47"/>
    </location>
</feature>
<dbReference type="PRINTS" id="PR00455">
    <property type="entry name" value="HTHTETR"/>
</dbReference>
<sequence length="195" mass="21579">MSVPADRKEQIYRAAARLFSEEGYRATSMRDIAGALDMKAGSLYSHIRGKEDLLWEIVSRVADEFDAALAEVRGAPLAPAAKLRRALEAYTAVVARNLEFATVLFQDWRHLPADRRAAIALRRDAVEGVFREIVAQGVQAGVFDPSLNVKLTTVLALSGANWLPNWYRPQGALSPTEVADAFADLLLRGVERREE</sequence>
<keyword evidence="1" id="KW-0678">Repressor</keyword>
<dbReference type="STRING" id="937777.Deipe_0817"/>
<evidence type="ECO:0000256" key="3">
    <source>
        <dbReference type="ARBA" id="ARBA00023125"/>
    </source>
</evidence>
<dbReference type="RefSeq" id="WP_015234702.1">
    <property type="nucleotide sequence ID" value="NC_019793.1"/>
</dbReference>
<dbReference type="InterPro" id="IPR009057">
    <property type="entry name" value="Homeodomain-like_sf"/>
</dbReference>
<name>K9ZZM4_DEIPD</name>
<dbReference type="Gene3D" id="1.10.357.10">
    <property type="entry name" value="Tetracycline Repressor, domain 2"/>
    <property type="match status" value="1"/>
</dbReference>
<dbReference type="OrthoDB" id="9814200at2"/>
<dbReference type="KEGG" id="dpd:Deipe_0817"/>
<dbReference type="SUPFAM" id="SSF48498">
    <property type="entry name" value="Tetracyclin repressor-like, C-terminal domain"/>
    <property type="match status" value="1"/>
</dbReference>